<dbReference type="FunFam" id="1.10.8.1290:FF:000002">
    <property type="entry name" value="Glutamine--tRNA ligase cytoplasmic"/>
    <property type="match status" value="1"/>
</dbReference>
<dbReference type="Pfam" id="PF20974">
    <property type="entry name" value="tRNA-synt_1c_C2"/>
    <property type="match status" value="1"/>
</dbReference>
<evidence type="ECO:0000256" key="7">
    <source>
        <dbReference type="ARBA" id="ARBA00023146"/>
    </source>
</evidence>
<dbReference type="InterPro" id="IPR050132">
    <property type="entry name" value="Gln/Glu-tRNA_Ligase"/>
</dbReference>
<dbReference type="GO" id="GO:0006425">
    <property type="term" value="P:glutaminyl-tRNA aminoacylation"/>
    <property type="evidence" value="ECO:0007669"/>
    <property type="project" value="InterPro"/>
</dbReference>
<accession>A0A5B8MK92</accession>
<gene>
    <name evidence="17" type="ORF">A3770_03p23180</name>
    <name evidence="16" type="ORF">CPRI1469_LOCUS8546</name>
</gene>
<dbReference type="PRINTS" id="PR00987">
    <property type="entry name" value="TRNASYNTHGLU"/>
</dbReference>
<feature type="domain" description="tRNA synthetases class I (E and Q) anti-codon binding" evidence="15">
    <location>
        <begin position="695"/>
        <end position="774"/>
    </location>
</feature>
<dbReference type="FunFam" id="3.90.800.10:FF:000001">
    <property type="entry name" value="Glutamine--tRNA ligase"/>
    <property type="match status" value="1"/>
</dbReference>
<dbReference type="OrthoDB" id="10250478at2759"/>
<dbReference type="Pfam" id="PF04558">
    <property type="entry name" value="tRNA_synt_1c_R1"/>
    <property type="match status" value="1"/>
</dbReference>
<dbReference type="NCBIfam" id="TIGR00440">
    <property type="entry name" value="glnS"/>
    <property type="match status" value="1"/>
</dbReference>
<dbReference type="EC" id="6.1.1.18" evidence="2"/>
<dbReference type="EMBL" id="HBHL01012996">
    <property type="protein sequence ID" value="CAD9719680.1"/>
    <property type="molecule type" value="Transcribed_RNA"/>
</dbReference>
<dbReference type="InterPro" id="IPR007639">
    <property type="entry name" value="Gln-tRNA-synth_Ib_RNA-bd_N"/>
</dbReference>
<evidence type="ECO:0000256" key="9">
    <source>
        <dbReference type="RuleBase" id="RU363037"/>
    </source>
</evidence>
<dbReference type="PANTHER" id="PTHR43097:SF4">
    <property type="entry name" value="GLUTAMINE--TRNA LIGASE"/>
    <property type="match status" value="1"/>
</dbReference>
<dbReference type="GO" id="GO:0005524">
    <property type="term" value="F:ATP binding"/>
    <property type="evidence" value="ECO:0007669"/>
    <property type="project" value="UniProtKB-KW"/>
</dbReference>
<dbReference type="Gene3D" id="1.10.8.1290">
    <property type="entry name" value="Glutaminyl-tRNA synthetase, non-specific RNA binding region part 1, domain 1"/>
    <property type="match status" value="1"/>
</dbReference>
<evidence type="ECO:0000313" key="18">
    <source>
        <dbReference type="Proteomes" id="UP000316726"/>
    </source>
</evidence>
<feature type="domain" description="Glutamyl/glutaminyl-tRNA synthetase class Ib anti-codon binding" evidence="12">
    <location>
        <begin position="588"/>
        <end position="684"/>
    </location>
</feature>
<evidence type="ECO:0000256" key="4">
    <source>
        <dbReference type="ARBA" id="ARBA00022741"/>
    </source>
</evidence>
<dbReference type="Pfam" id="PF04557">
    <property type="entry name" value="tRNA_synt_1c_R2"/>
    <property type="match status" value="1"/>
</dbReference>
<dbReference type="FunFam" id="1.10.1160.10:FF:000001">
    <property type="entry name" value="Glutamine--tRNA ligase"/>
    <property type="match status" value="1"/>
</dbReference>
<reference evidence="16" key="2">
    <citation type="submission" date="2021-01" db="EMBL/GenBank/DDBJ databases">
        <authorList>
            <person name="Corre E."/>
            <person name="Pelletier E."/>
            <person name="Niang G."/>
            <person name="Scheremetjew M."/>
            <person name="Finn R."/>
            <person name="Kale V."/>
            <person name="Holt S."/>
            <person name="Cochrane G."/>
            <person name="Meng A."/>
            <person name="Brown T."/>
            <person name="Cohen L."/>
        </authorList>
    </citation>
    <scope>NUCLEOTIDE SEQUENCE</scope>
    <source>
        <strain evidence="16">CCMP1205</strain>
    </source>
</reference>
<evidence type="ECO:0000256" key="5">
    <source>
        <dbReference type="ARBA" id="ARBA00022840"/>
    </source>
</evidence>
<evidence type="ECO:0000256" key="2">
    <source>
        <dbReference type="ARBA" id="ARBA00012836"/>
    </source>
</evidence>
<dbReference type="InterPro" id="IPR000924">
    <property type="entry name" value="Glu/Gln-tRNA-synth"/>
</dbReference>
<feature type="domain" description="Glutaminyl-tRNA synthetase class Ib non-specific RNA-binding" evidence="14">
    <location>
        <begin position="8"/>
        <end position="170"/>
    </location>
</feature>
<dbReference type="GO" id="GO:0004819">
    <property type="term" value="F:glutamine-tRNA ligase activity"/>
    <property type="evidence" value="ECO:0007669"/>
    <property type="project" value="UniProtKB-EC"/>
</dbReference>
<keyword evidence="4 9" id="KW-0547">Nucleotide-binding</keyword>
<evidence type="ECO:0000313" key="17">
    <source>
        <dbReference type="EMBL" id="QDZ19800.1"/>
    </source>
</evidence>
<evidence type="ECO:0000256" key="10">
    <source>
        <dbReference type="SAM" id="MobiDB-lite"/>
    </source>
</evidence>
<evidence type="ECO:0000259" key="15">
    <source>
        <dbReference type="Pfam" id="PF20974"/>
    </source>
</evidence>
<dbReference type="InterPro" id="IPR042558">
    <property type="entry name" value="Gln-tRNA-synth_Ib_RNA-bd_N_1"/>
</dbReference>
<dbReference type="AlphaFoldDB" id="A0A5B8MK92"/>
<evidence type="ECO:0000256" key="3">
    <source>
        <dbReference type="ARBA" id="ARBA00022598"/>
    </source>
</evidence>
<dbReference type="InterPro" id="IPR020056">
    <property type="entry name" value="Rbsml_bL25/Gln-tRNA_synth_N"/>
</dbReference>
<evidence type="ECO:0000313" key="16">
    <source>
        <dbReference type="EMBL" id="CAD9719680.1"/>
    </source>
</evidence>
<dbReference type="InterPro" id="IPR020058">
    <property type="entry name" value="Glu/Gln-tRNA-synth_Ib_cat-dom"/>
</dbReference>
<evidence type="ECO:0000256" key="1">
    <source>
        <dbReference type="ARBA" id="ARBA00005594"/>
    </source>
</evidence>
<dbReference type="SUPFAM" id="SSF50715">
    <property type="entry name" value="Ribosomal protein L25-like"/>
    <property type="match status" value="1"/>
</dbReference>
<evidence type="ECO:0000256" key="8">
    <source>
        <dbReference type="ARBA" id="ARBA00048270"/>
    </source>
</evidence>
<comment type="similarity">
    <text evidence="1 9">Belongs to the class-I aminoacyl-tRNA synthetase family.</text>
</comment>
<keyword evidence="7 9" id="KW-0030">Aminoacyl-tRNA synthetase</keyword>
<comment type="catalytic activity">
    <reaction evidence="8">
        <text>tRNA(Gln) + L-glutamine + ATP = L-glutaminyl-tRNA(Gln) + AMP + diphosphate</text>
        <dbReference type="Rhea" id="RHEA:20121"/>
        <dbReference type="Rhea" id="RHEA-COMP:9662"/>
        <dbReference type="Rhea" id="RHEA-COMP:9681"/>
        <dbReference type="ChEBI" id="CHEBI:30616"/>
        <dbReference type="ChEBI" id="CHEBI:33019"/>
        <dbReference type="ChEBI" id="CHEBI:58359"/>
        <dbReference type="ChEBI" id="CHEBI:78442"/>
        <dbReference type="ChEBI" id="CHEBI:78521"/>
        <dbReference type="ChEBI" id="CHEBI:456215"/>
        <dbReference type="EC" id="6.1.1.18"/>
    </reaction>
</comment>
<dbReference type="InterPro" id="IPR011035">
    <property type="entry name" value="Ribosomal_bL25/Gln-tRNA_synth"/>
</dbReference>
<dbReference type="PANTHER" id="PTHR43097">
    <property type="entry name" value="GLUTAMINE-TRNA LIGASE"/>
    <property type="match status" value="1"/>
</dbReference>
<proteinExistence type="inferred from homology"/>
<sequence>MTNGDTSQMVALFESISLDAKLAKQSATNAKFSQNLAQVIELAGCTSTGLDDRKRGNLLYTVAGKFPPNALAHRAKVVADVMGGDLKTNAQLDGCFEYLKRLGGEALSEAEYREAGGIGVVVSEADIEKAFDAFLGTGGLGERLRQERYRLVPKLLKDFRDFGVNKWADGRVLKSTYDRKVLDVLGPKTEADSAKPKKKKAKKKEDDAGAGGNGSKSKEELRREEEENQRNADPHAIFAKPEENNAVHTTVNFSDGREPLRISNTKAELDRYLKETGGRYMTRFPPEPNGYLHLGHAKAMFIDFGLAAKHEGGVCYLRYDDTNPTAEKTEYIKHIEEIVAWMGWKPWKVTYSSDHFDTLHALAVKMIKSGHAYVCHQTGDEISEYRELKKNSPWRDRPVEESLELFERMRLGLVDEGTATLRMKMDMQNENFNMYDLIAYRIKFATHPHAGDKWCIYPSYDFTHCVVDSLENISHSLCTLEFEPRRASYYWLLQVLGLYKPVVWEYSRLNMEHNVMSKRKLNRLVTDGHVRGWDDPRLLTLAGLRRRGYTSKAINSFCRDSGITKNDQLFPYHKLEHHARNHLDEIGERRLGVLRPLKVVIENVAEDAVELVQSKVFPGRSEATYEQAIGRYVYVEETDFREKDQKNYYGMAPGKTVMLRYAFAVKCVGFDKDESGRVTLVRCERVEVAKAPKGVIHWVGSERLPAEHRPVKAEIRLYDYLFNSADVGEVDDWLSDMNENSLEVVTGALLGPKFREAKIGDVFQMERVGYFCVDPDTTENTMVLNRTVTLKESVFTKGVKSGGGASRK</sequence>
<protein>
    <recommendedName>
        <fullName evidence="2">glutamine--tRNA ligase</fullName>
        <ecNumber evidence="2">6.1.1.18</ecNumber>
    </recommendedName>
</protein>
<dbReference type="Gene3D" id="2.40.240.10">
    <property type="entry name" value="Ribosomal Protein L25, Chain P"/>
    <property type="match status" value="2"/>
</dbReference>
<dbReference type="EMBL" id="CP031036">
    <property type="protein sequence ID" value="QDZ19800.1"/>
    <property type="molecule type" value="Genomic_DNA"/>
</dbReference>
<organism evidence="17 18">
    <name type="scientific">Chloropicon primus</name>
    <dbReference type="NCBI Taxonomy" id="1764295"/>
    <lineage>
        <taxon>Eukaryota</taxon>
        <taxon>Viridiplantae</taxon>
        <taxon>Chlorophyta</taxon>
        <taxon>Chloropicophyceae</taxon>
        <taxon>Chloropicales</taxon>
        <taxon>Chloropicaceae</taxon>
        <taxon>Chloropicon</taxon>
    </lineage>
</organism>
<dbReference type="Gene3D" id="3.40.50.620">
    <property type="entry name" value="HUPs"/>
    <property type="match status" value="1"/>
</dbReference>
<evidence type="ECO:0000256" key="6">
    <source>
        <dbReference type="ARBA" id="ARBA00022917"/>
    </source>
</evidence>
<dbReference type="Proteomes" id="UP000316726">
    <property type="component" value="Chromosome 3"/>
</dbReference>
<dbReference type="FunFam" id="3.40.50.620:FF:000037">
    <property type="entry name" value="Glutamine--tRNA ligase cytoplasmic"/>
    <property type="match status" value="1"/>
</dbReference>
<dbReference type="SUPFAM" id="SSF52374">
    <property type="entry name" value="Nucleotidylyl transferase"/>
    <property type="match status" value="1"/>
</dbReference>
<dbReference type="InterPro" id="IPR020059">
    <property type="entry name" value="Glu/Gln-tRNA-synth_Ib_codon-bd"/>
</dbReference>
<dbReference type="Pfam" id="PF03950">
    <property type="entry name" value="tRNA-synt_1c_C"/>
    <property type="match status" value="1"/>
</dbReference>
<dbReference type="InterPro" id="IPR014729">
    <property type="entry name" value="Rossmann-like_a/b/a_fold"/>
</dbReference>
<dbReference type="Pfam" id="PF00749">
    <property type="entry name" value="tRNA-synt_1c"/>
    <property type="match status" value="1"/>
</dbReference>
<name>A0A5B8MK92_9CHLO</name>
<keyword evidence="18" id="KW-1185">Reference proteome</keyword>
<dbReference type="InterPro" id="IPR004514">
    <property type="entry name" value="Gln-tRNA-synth"/>
</dbReference>
<feature type="domain" description="Glutaminyl-tRNA synthetase class Ib non-specific RNA-binding" evidence="13">
    <location>
        <begin position="174"/>
        <end position="251"/>
    </location>
</feature>
<keyword evidence="3 9" id="KW-0436">Ligase</keyword>
<dbReference type="STRING" id="1764295.A0A5B8MK92"/>
<keyword evidence="5 9" id="KW-0067">ATP-binding</keyword>
<feature type="region of interest" description="Disordered" evidence="10">
    <location>
        <begin position="188"/>
        <end position="246"/>
    </location>
</feature>
<dbReference type="InterPro" id="IPR007638">
    <property type="entry name" value="Gln-tRNA-synth_Ib_RNA-bd_2"/>
</dbReference>
<dbReference type="Gene3D" id="1.10.10.2420">
    <property type="match status" value="1"/>
</dbReference>
<reference evidence="17 18" key="1">
    <citation type="submission" date="2018-07" db="EMBL/GenBank/DDBJ databases">
        <title>The complete nuclear genome of the prasinophyte Chloropicon primus (CCMP1205).</title>
        <authorList>
            <person name="Pombert J.-F."/>
            <person name="Otis C."/>
            <person name="Turmel M."/>
            <person name="Lemieux C."/>
        </authorList>
    </citation>
    <scope>NUCLEOTIDE SEQUENCE [LARGE SCALE GENOMIC DNA]</scope>
    <source>
        <strain evidence="17 18">CCMP1205</strain>
    </source>
</reference>
<feature type="compositionally biased region" description="Basic and acidic residues" evidence="10">
    <location>
        <begin position="216"/>
        <end position="233"/>
    </location>
</feature>
<evidence type="ECO:0000259" key="13">
    <source>
        <dbReference type="Pfam" id="PF04557"/>
    </source>
</evidence>
<evidence type="ECO:0000259" key="14">
    <source>
        <dbReference type="Pfam" id="PF04558"/>
    </source>
</evidence>
<dbReference type="GO" id="GO:0005829">
    <property type="term" value="C:cytosol"/>
    <property type="evidence" value="ECO:0007669"/>
    <property type="project" value="TreeGrafter"/>
</dbReference>
<dbReference type="InterPro" id="IPR042559">
    <property type="entry name" value="Gln-tRNA-synth_Ib_RNA-bd_N_2"/>
</dbReference>
<evidence type="ECO:0000259" key="11">
    <source>
        <dbReference type="Pfam" id="PF00749"/>
    </source>
</evidence>
<feature type="domain" description="Glutamyl/glutaminyl-tRNA synthetase class Ib catalytic" evidence="11">
    <location>
        <begin position="281"/>
        <end position="583"/>
    </location>
</feature>
<evidence type="ECO:0000259" key="12">
    <source>
        <dbReference type="Pfam" id="PF03950"/>
    </source>
</evidence>
<dbReference type="InterPro" id="IPR049437">
    <property type="entry name" value="tRNA-synt_1c_C2"/>
</dbReference>
<keyword evidence="6 9" id="KW-0648">Protein biosynthesis</keyword>